<keyword evidence="2" id="KW-0966">Cell projection</keyword>
<organism evidence="2 3">
    <name type="scientific">Eoetvoesiella caeni</name>
    <dbReference type="NCBI Taxonomy" id="645616"/>
    <lineage>
        <taxon>Bacteria</taxon>
        <taxon>Pseudomonadati</taxon>
        <taxon>Pseudomonadota</taxon>
        <taxon>Betaproteobacteria</taxon>
        <taxon>Burkholderiales</taxon>
        <taxon>Alcaligenaceae</taxon>
        <taxon>Eoetvoesiella</taxon>
    </lineage>
</organism>
<dbReference type="InterPro" id="IPR035924">
    <property type="entry name" value="FlaG-like_sf"/>
</dbReference>
<reference evidence="2 3" key="1">
    <citation type="submission" date="2018-06" db="EMBL/GenBank/DDBJ databases">
        <title>Genomic Encyclopedia of Type Strains, Phase IV (KMG-IV): sequencing the most valuable type-strain genomes for metagenomic binning, comparative biology and taxonomic classification.</title>
        <authorList>
            <person name="Goeker M."/>
        </authorList>
    </citation>
    <scope>NUCLEOTIDE SEQUENCE [LARGE SCALE GENOMIC DNA]</scope>
    <source>
        <strain evidence="2 3">DSM 25520</strain>
    </source>
</reference>
<keyword evidence="3" id="KW-1185">Reference proteome</keyword>
<sequence length="130" mass="14005">MVNPISSALSSAINPAPPEIERPAVFPEPARQVTATAETLSANAFNDARQQTPQDTFQLPLDKALEELNNSMQAWSTGMRFDVDEDAQRVVVSIIDSATGEVLRTVPSDAVVRVAKMIVQLQGKGIDTQA</sequence>
<keyword evidence="2" id="KW-0969">Cilium</keyword>
<comment type="caution">
    <text evidence="2">The sequence shown here is derived from an EMBL/GenBank/DDBJ whole genome shotgun (WGS) entry which is preliminary data.</text>
</comment>
<evidence type="ECO:0000256" key="1">
    <source>
        <dbReference type="SAM" id="MobiDB-lite"/>
    </source>
</evidence>
<protein>
    <submittedName>
        <fullName evidence="2">Flagellar protein FlaG</fullName>
    </submittedName>
</protein>
<feature type="region of interest" description="Disordered" evidence="1">
    <location>
        <begin position="1"/>
        <end position="22"/>
    </location>
</feature>
<name>A0A366HLT9_9BURK</name>
<dbReference type="OrthoDB" id="5516677at2"/>
<dbReference type="Gene3D" id="3.30.160.170">
    <property type="entry name" value="FlaG-like"/>
    <property type="match status" value="1"/>
</dbReference>
<dbReference type="EMBL" id="QNRQ01000001">
    <property type="protein sequence ID" value="RBP43272.1"/>
    <property type="molecule type" value="Genomic_DNA"/>
</dbReference>
<dbReference type="Pfam" id="PF03646">
    <property type="entry name" value="FlaG"/>
    <property type="match status" value="1"/>
</dbReference>
<evidence type="ECO:0000313" key="3">
    <source>
        <dbReference type="Proteomes" id="UP000253628"/>
    </source>
</evidence>
<dbReference type="Proteomes" id="UP000253628">
    <property type="component" value="Unassembled WGS sequence"/>
</dbReference>
<dbReference type="AlphaFoldDB" id="A0A366HLT9"/>
<feature type="compositionally biased region" description="Polar residues" evidence="1">
    <location>
        <begin position="1"/>
        <end position="13"/>
    </location>
</feature>
<accession>A0A366HLT9</accession>
<dbReference type="RefSeq" id="WP_113931562.1">
    <property type="nucleotide sequence ID" value="NZ_JACCEU010000001.1"/>
</dbReference>
<evidence type="ECO:0000313" key="2">
    <source>
        <dbReference type="EMBL" id="RBP43272.1"/>
    </source>
</evidence>
<dbReference type="PANTHER" id="PTHR37166:SF1">
    <property type="entry name" value="PROTEIN FLAG"/>
    <property type="match status" value="1"/>
</dbReference>
<dbReference type="InterPro" id="IPR005186">
    <property type="entry name" value="FlaG"/>
</dbReference>
<dbReference type="SUPFAM" id="SSF160214">
    <property type="entry name" value="FlaG-like"/>
    <property type="match status" value="1"/>
</dbReference>
<dbReference type="PANTHER" id="PTHR37166">
    <property type="entry name" value="PROTEIN FLAG"/>
    <property type="match status" value="1"/>
</dbReference>
<proteinExistence type="predicted"/>
<gene>
    <name evidence="2" type="ORF">DFR37_101401</name>
</gene>
<keyword evidence="2" id="KW-0282">Flagellum</keyword>